<evidence type="ECO:0000256" key="12">
    <source>
        <dbReference type="RuleBase" id="RU000679"/>
    </source>
</evidence>
<dbReference type="OrthoDB" id="6021021at2759"/>
<evidence type="ECO:0000313" key="15">
    <source>
        <dbReference type="Proteomes" id="UP000325440"/>
    </source>
</evidence>
<evidence type="ECO:0000256" key="9">
    <source>
        <dbReference type="ARBA" id="ARBA00023136"/>
    </source>
</evidence>
<evidence type="ECO:0000256" key="5">
    <source>
        <dbReference type="ARBA" id="ARBA00022692"/>
    </source>
</evidence>
<comment type="subcellular location">
    <subcellularLocation>
        <location evidence="1">Membrane</location>
        <topology evidence="1">Multi-pass membrane protein</topology>
    </subcellularLocation>
</comment>
<evidence type="ECO:0000256" key="7">
    <source>
        <dbReference type="ARBA" id="ARBA00023053"/>
    </source>
</evidence>
<evidence type="ECO:0000256" key="6">
    <source>
        <dbReference type="ARBA" id="ARBA00022989"/>
    </source>
</evidence>
<dbReference type="Gene3D" id="1.10.287.770">
    <property type="entry name" value="YojJ-like"/>
    <property type="match status" value="1"/>
</dbReference>
<evidence type="ECO:0000256" key="8">
    <source>
        <dbReference type="ARBA" id="ARBA00023065"/>
    </source>
</evidence>
<dbReference type="GO" id="GO:0015280">
    <property type="term" value="F:ligand-gated sodium channel activity"/>
    <property type="evidence" value="ECO:0007669"/>
    <property type="project" value="TreeGrafter"/>
</dbReference>
<dbReference type="PANTHER" id="PTHR11690:SF243">
    <property type="entry name" value="PICKPOCKET 12-RELATED"/>
    <property type="match status" value="1"/>
</dbReference>
<dbReference type="GO" id="GO:0005886">
    <property type="term" value="C:plasma membrane"/>
    <property type="evidence" value="ECO:0007669"/>
    <property type="project" value="TreeGrafter"/>
</dbReference>
<evidence type="ECO:0000256" key="10">
    <source>
        <dbReference type="ARBA" id="ARBA00023201"/>
    </source>
</evidence>
<keyword evidence="8 12" id="KW-0406">Ion transport</keyword>
<dbReference type="Pfam" id="PF00858">
    <property type="entry name" value="ASC"/>
    <property type="match status" value="1"/>
</dbReference>
<evidence type="ECO:0000256" key="4">
    <source>
        <dbReference type="ARBA" id="ARBA00022461"/>
    </source>
</evidence>
<keyword evidence="10 12" id="KW-0739">Sodium transport</keyword>
<dbReference type="EMBL" id="CABPRJ010000503">
    <property type="protein sequence ID" value="VVC30033.1"/>
    <property type="molecule type" value="Genomic_DNA"/>
</dbReference>
<reference evidence="14 15" key="1">
    <citation type="submission" date="2019-08" db="EMBL/GenBank/DDBJ databases">
        <authorList>
            <person name="Alioto T."/>
            <person name="Alioto T."/>
            <person name="Gomez Garrido J."/>
        </authorList>
    </citation>
    <scope>NUCLEOTIDE SEQUENCE [LARGE SCALE GENOMIC DNA]</scope>
</reference>
<dbReference type="AlphaFoldDB" id="A0A5E4MEY8"/>
<gene>
    <name evidence="14" type="ORF">CINCED_3A000855</name>
</gene>
<dbReference type="PRINTS" id="PR01078">
    <property type="entry name" value="AMINACHANNEL"/>
</dbReference>
<evidence type="ECO:0000256" key="13">
    <source>
        <dbReference type="SAM" id="Phobius"/>
    </source>
</evidence>
<feature type="transmembrane region" description="Helical" evidence="13">
    <location>
        <begin position="82"/>
        <end position="100"/>
    </location>
</feature>
<comment type="similarity">
    <text evidence="2 12">Belongs to the amiloride-sensitive sodium channel (TC 1.A.6) family.</text>
</comment>
<name>A0A5E4MEY8_9HEMI</name>
<keyword evidence="11 12" id="KW-0407">Ion channel</keyword>
<protein>
    <submittedName>
        <fullName evidence="14">Epithelial sodium channel</fullName>
    </submittedName>
</protein>
<proteinExistence type="inferred from homology"/>
<keyword evidence="5 12" id="KW-0812">Transmembrane</keyword>
<dbReference type="Gene3D" id="2.60.470.10">
    <property type="entry name" value="Acid-sensing ion channels like domains"/>
    <property type="match status" value="1"/>
</dbReference>
<dbReference type="PANTHER" id="PTHR11690">
    <property type="entry name" value="AMILORIDE-SENSITIVE SODIUM CHANNEL-RELATED"/>
    <property type="match status" value="1"/>
</dbReference>
<keyword evidence="3 12" id="KW-0813">Transport</keyword>
<accession>A0A5E4MEY8</accession>
<sequence>MHTRDFESYKYPLNRHNRSNFNIKYKSKWVTNNDSDTRIKPKINKKKIGTKWRRLLNDYSQNTTLHGLRYAGNNELSVSERCFWIISFGLAVITAIYFIVNLVHKWQDMPVIISLSPKATQLTSIPFPAITICNMNNARKSVAKNIFETSSTLDSKIDLRLLSDFCDEDPIQKDSSMDNYTGDWDSLKKFMIRVSQPCHEMIISCLWANNPRICSELFNPSLTDEGICCSFNKVKSDYIFWNSKDLSDLNVTFPNPSANWTPENGYPPNTPAEYTPWRPWGAGSHLGLTVVLDAEIEEYYCSSEVSYGFKVMLHSPVETPKISSFGSFVSPGRETSIEIHPTVGMATPALVNIKKEERQCVYSAEKQLRFYRTYTQRNCIMECEANFTLMFCQCAMYYMPKDSFSRICGKKDEDCSNKAKLVMELIYSSAITNMSQLLNGTNLPNCTCLPGCHWIGYNKVHSSSPLANSYKIKQTFLVGRNSTYFKKNMAVVHFFFEETQFTGFTKGELFGFTEFLSNTGGLLGLFMGFSFLSAVEVIYFISLRLWCAMSKKKKIKDVTVHLDD</sequence>
<keyword evidence="4 12" id="KW-0894">Sodium channel</keyword>
<evidence type="ECO:0000256" key="3">
    <source>
        <dbReference type="ARBA" id="ARBA00022448"/>
    </source>
</evidence>
<evidence type="ECO:0000256" key="11">
    <source>
        <dbReference type="ARBA" id="ARBA00023303"/>
    </source>
</evidence>
<evidence type="ECO:0000256" key="1">
    <source>
        <dbReference type="ARBA" id="ARBA00004141"/>
    </source>
</evidence>
<keyword evidence="15" id="KW-1185">Reference proteome</keyword>
<organism evidence="14 15">
    <name type="scientific">Cinara cedri</name>
    <dbReference type="NCBI Taxonomy" id="506608"/>
    <lineage>
        <taxon>Eukaryota</taxon>
        <taxon>Metazoa</taxon>
        <taxon>Ecdysozoa</taxon>
        <taxon>Arthropoda</taxon>
        <taxon>Hexapoda</taxon>
        <taxon>Insecta</taxon>
        <taxon>Pterygota</taxon>
        <taxon>Neoptera</taxon>
        <taxon>Paraneoptera</taxon>
        <taxon>Hemiptera</taxon>
        <taxon>Sternorrhyncha</taxon>
        <taxon>Aphidomorpha</taxon>
        <taxon>Aphidoidea</taxon>
        <taxon>Aphididae</taxon>
        <taxon>Lachninae</taxon>
        <taxon>Cinara</taxon>
    </lineage>
</organism>
<keyword evidence="6 13" id="KW-1133">Transmembrane helix</keyword>
<feature type="transmembrane region" description="Helical" evidence="13">
    <location>
        <begin position="522"/>
        <end position="546"/>
    </location>
</feature>
<keyword evidence="9 13" id="KW-0472">Membrane</keyword>
<keyword evidence="7" id="KW-0915">Sodium</keyword>
<evidence type="ECO:0000256" key="2">
    <source>
        <dbReference type="ARBA" id="ARBA00007193"/>
    </source>
</evidence>
<dbReference type="Proteomes" id="UP000325440">
    <property type="component" value="Unassembled WGS sequence"/>
</dbReference>
<dbReference type="InterPro" id="IPR001873">
    <property type="entry name" value="ENaC"/>
</dbReference>
<evidence type="ECO:0000313" key="14">
    <source>
        <dbReference type="EMBL" id="VVC30033.1"/>
    </source>
</evidence>